<keyword evidence="2" id="KW-1185">Reference proteome</keyword>
<protein>
    <submittedName>
        <fullName evidence="1">Uncharacterized protein</fullName>
    </submittedName>
</protein>
<dbReference type="EMBL" id="BMAW01125486">
    <property type="protein sequence ID" value="GFU12620.1"/>
    <property type="molecule type" value="Genomic_DNA"/>
</dbReference>
<dbReference type="Proteomes" id="UP000887013">
    <property type="component" value="Unassembled WGS sequence"/>
</dbReference>
<sequence length="127" mass="14053">MFLETLVSSQTPFAEGINLYRNYWKYVRAYFCRSIAAGAFTAASSNLSCPATSKISFAVHPAKMPGEAERRKPCCGKTMAVAYASMRRILKFGSIAKAACLRQALLAKCRSGGLRRKAKWPPLKRKP</sequence>
<organism evidence="1 2">
    <name type="scientific">Nephila pilipes</name>
    <name type="common">Giant wood spider</name>
    <name type="synonym">Nephila maculata</name>
    <dbReference type="NCBI Taxonomy" id="299642"/>
    <lineage>
        <taxon>Eukaryota</taxon>
        <taxon>Metazoa</taxon>
        <taxon>Ecdysozoa</taxon>
        <taxon>Arthropoda</taxon>
        <taxon>Chelicerata</taxon>
        <taxon>Arachnida</taxon>
        <taxon>Araneae</taxon>
        <taxon>Araneomorphae</taxon>
        <taxon>Entelegynae</taxon>
        <taxon>Araneoidea</taxon>
        <taxon>Nephilidae</taxon>
        <taxon>Nephila</taxon>
    </lineage>
</organism>
<evidence type="ECO:0000313" key="2">
    <source>
        <dbReference type="Proteomes" id="UP000887013"/>
    </source>
</evidence>
<accession>A0A8X6Q8Q3</accession>
<comment type="caution">
    <text evidence="1">The sequence shown here is derived from an EMBL/GenBank/DDBJ whole genome shotgun (WGS) entry which is preliminary data.</text>
</comment>
<name>A0A8X6Q8Q3_NEPPI</name>
<proteinExistence type="predicted"/>
<evidence type="ECO:0000313" key="1">
    <source>
        <dbReference type="EMBL" id="GFU12620.1"/>
    </source>
</evidence>
<gene>
    <name evidence="1" type="ORF">NPIL_606951</name>
</gene>
<reference evidence="1" key="1">
    <citation type="submission" date="2020-08" db="EMBL/GenBank/DDBJ databases">
        <title>Multicomponent nature underlies the extraordinary mechanical properties of spider dragline silk.</title>
        <authorList>
            <person name="Kono N."/>
            <person name="Nakamura H."/>
            <person name="Mori M."/>
            <person name="Yoshida Y."/>
            <person name="Ohtoshi R."/>
            <person name="Malay A.D."/>
            <person name="Moran D.A.P."/>
            <person name="Tomita M."/>
            <person name="Numata K."/>
            <person name="Arakawa K."/>
        </authorList>
    </citation>
    <scope>NUCLEOTIDE SEQUENCE</scope>
</reference>
<dbReference type="AlphaFoldDB" id="A0A8X6Q8Q3"/>